<name>A0ABN7NSM6_TIMPD</name>
<comment type="caution">
    <text evidence="1">The sequence shown here is derived from an EMBL/GenBank/DDBJ whole genome shotgun (WGS) entry which is preliminary data.</text>
</comment>
<proteinExistence type="predicted"/>
<dbReference type="EMBL" id="CAJPIN010003899">
    <property type="protein sequence ID" value="CAG2056477.1"/>
    <property type="molecule type" value="Genomic_DNA"/>
</dbReference>
<evidence type="ECO:0000313" key="2">
    <source>
        <dbReference type="Proteomes" id="UP001153148"/>
    </source>
</evidence>
<evidence type="ECO:0000313" key="1">
    <source>
        <dbReference type="EMBL" id="CAG2056477.1"/>
    </source>
</evidence>
<protein>
    <submittedName>
        <fullName evidence="1">Uncharacterized protein</fullName>
    </submittedName>
</protein>
<organism evidence="1 2">
    <name type="scientific">Timema podura</name>
    <name type="common">Walking stick</name>
    <dbReference type="NCBI Taxonomy" id="61482"/>
    <lineage>
        <taxon>Eukaryota</taxon>
        <taxon>Metazoa</taxon>
        <taxon>Ecdysozoa</taxon>
        <taxon>Arthropoda</taxon>
        <taxon>Hexapoda</taxon>
        <taxon>Insecta</taxon>
        <taxon>Pterygota</taxon>
        <taxon>Neoptera</taxon>
        <taxon>Polyneoptera</taxon>
        <taxon>Phasmatodea</taxon>
        <taxon>Timematodea</taxon>
        <taxon>Timematoidea</taxon>
        <taxon>Timematidae</taxon>
        <taxon>Timema</taxon>
    </lineage>
</organism>
<keyword evidence="2" id="KW-1185">Reference proteome</keyword>
<sequence>MLLKDLTAEDGEIKAQCQLSVMNMGEGKYRSNPDRPVFRSLVYCKRRALDHVVIEVELSVSTKEAMGLLYCQTSVIRPQSFPIQKNRTN</sequence>
<gene>
    <name evidence="1" type="ORF">TPAB3V08_LOCUS3469</name>
</gene>
<reference evidence="1" key="1">
    <citation type="submission" date="2021-03" db="EMBL/GenBank/DDBJ databases">
        <authorList>
            <person name="Tran Van P."/>
        </authorList>
    </citation>
    <scope>NUCLEOTIDE SEQUENCE</scope>
</reference>
<feature type="non-terminal residue" evidence="1">
    <location>
        <position position="89"/>
    </location>
</feature>
<dbReference type="Proteomes" id="UP001153148">
    <property type="component" value="Unassembled WGS sequence"/>
</dbReference>
<accession>A0ABN7NSM6</accession>